<dbReference type="Proteomes" id="UP000579153">
    <property type="component" value="Unassembled WGS sequence"/>
</dbReference>
<dbReference type="EMBL" id="JACHMB010000001">
    <property type="protein sequence ID" value="MBB5782495.1"/>
    <property type="molecule type" value="Genomic_DNA"/>
</dbReference>
<name>A0A7W9GET0_9ACTN</name>
<keyword evidence="3" id="KW-1185">Reference proteome</keyword>
<reference evidence="2 3" key="1">
    <citation type="submission" date="2020-08" db="EMBL/GenBank/DDBJ databases">
        <title>Sequencing the genomes of 1000 actinobacteria strains.</title>
        <authorList>
            <person name="Klenk H.-P."/>
        </authorList>
    </citation>
    <scope>NUCLEOTIDE SEQUENCE [LARGE SCALE GENOMIC DNA]</scope>
    <source>
        <strain evidence="2 3">DSM 45507</strain>
    </source>
</reference>
<comment type="caution">
    <text evidence="2">The sequence shown here is derived from an EMBL/GenBank/DDBJ whole genome shotgun (WGS) entry which is preliminary data.</text>
</comment>
<protein>
    <submittedName>
        <fullName evidence="2">Uncharacterized protein</fullName>
    </submittedName>
</protein>
<evidence type="ECO:0000313" key="3">
    <source>
        <dbReference type="Proteomes" id="UP000579153"/>
    </source>
</evidence>
<feature type="region of interest" description="Disordered" evidence="1">
    <location>
        <begin position="1"/>
        <end position="27"/>
    </location>
</feature>
<organism evidence="2 3">
    <name type="scientific">Nonomuraea jabiensis</name>
    <dbReference type="NCBI Taxonomy" id="882448"/>
    <lineage>
        <taxon>Bacteria</taxon>
        <taxon>Bacillati</taxon>
        <taxon>Actinomycetota</taxon>
        <taxon>Actinomycetes</taxon>
        <taxon>Streptosporangiales</taxon>
        <taxon>Streptosporangiaceae</taxon>
        <taxon>Nonomuraea</taxon>
    </lineage>
</organism>
<evidence type="ECO:0000313" key="2">
    <source>
        <dbReference type="EMBL" id="MBB5782495.1"/>
    </source>
</evidence>
<evidence type="ECO:0000256" key="1">
    <source>
        <dbReference type="SAM" id="MobiDB-lite"/>
    </source>
</evidence>
<sequence>MNDGTLVYDGADPSGEGTREALRTPGNGRFATPGCEWFRPERAALPAYRHELDLRHDVLGAGCGLACWCAGCGWIRCRPAGSGCCRCRSATTDAGSSSTPTAARHA</sequence>
<accession>A0A7W9GET0</accession>
<proteinExistence type="predicted"/>
<dbReference type="AlphaFoldDB" id="A0A7W9GET0"/>
<gene>
    <name evidence="2" type="ORF">HD596_009251</name>
</gene>